<keyword evidence="2" id="KW-0472">Membrane</keyword>
<accession>A0AB74U244</accession>
<keyword evidence="2" id="KW-0812">Transmembrane</keyword>
<evidence type="ECO:0000256" key="1">
    <source>
        <dbReference type="SAM" id="MobiDB-lite"/>
    </source>
</evidence>
<feature type="transmembrane region" description="Helical" evidence="2">
    <location>
        <begin position="443"/>
        <end position="462"/>
    </location>
</feature>
<feature type="region of interest" description="Disordered" evidence="1">
    <location>
        <begin position="207"/>
        <end position="292"/>
    </location>
</feature>
<proteinExistence type="predicted"/>
<evidence type="ECO:0000313" key="3">
    <source>
        <dbReference type="EMBL" id="XCJ78131.1"/>
    </source>
</evidence>
<feature type="compositionally biased region" description="Basic and acidic residues" evidence="1">
    <location>
        <begin position="159"/>
        <end position="178"/>
    </location>
</feature>
<feature type="compositionally biased region" description="Basic and acidic residues" evidence="1">
    <location>
        <begin position="527"/>
        <end position="543"/>
    </location>
</feature>
<gene>
    <name evidence="3" type="ORF">ABV408_11825</name>
</gene>
<feature type="region of interest" description="Disordered" evidence="1">
    <location>
        <begin position="1"/>
        <end position="41"/>
    </location>
</feature>
<keyword evidence="2" id="KW-1133">Transmembrane helix</keyword>
<feature type="region of interest" description="Disordered" evidence="1">
    <location>
        <begin position="159"/>
        <end position="193"/>
    </location>
</feature>
<dbReference type="EMBL" id="CP159578">
    <property type="protein sequence ID" value="XCJ78131.1"/>
    <property type="molecule type" value="Genomic_DNA"/>
</dbReference>
<feature type="transmembrane region" description="Helical" evidence="2">
    <location>
        <begin position="392"/>
        <end position="423"/>
    </location>
</feature>
<feature type="region of interest" description="Disordered" evidence="1">
    <location>
        <begin position="484"/>
        <end position="543"/>
    </location>
</feature>
<protein>
    <submittedName>
        <fullName evidence="3">Uncharacterized protein</fullName>
    </submittedName>
</protein>
<feature type="compositionally biased region" description="Basic and acidic residues" evidence="1">
    <location>
        <begin position="210"/>
        <end position="251"/>
    </location>
</feature>
<organism evidence="3">
    <name type="scientific">Salinicola endophyticus</name>
    <dbReference type="NCBI Taxonomy" id="1949083"/>
    <lineage>
        <taxon>Bacteria</taxon>
        <taxon>Pseudomonadati</taxon>
        <taxon>Pseudomonadota</taxon>
        <taxon>Gammaproteobacteria</taxon>
        <taxon>Oceanospirillales</taxon>
        <taxon>Halomonadaceae</taxon>
        <taxon>Salinicola</taxon>
    </lineage>
</organism>
<feature type="compositionally biased region" description="Basic and acidic residues" evidence="1">
    <location>
        <begin position="259"/>
        <end position="292"/>
    </location>
</feature>
<feature type="transmembrane region" description="Helical" evidence="2">
    <location>
        <begin position="322"/>
        <end position="340"/>
    </location>
</feature>
<dbReference type="RefSeq" id="WP_353979152.1">
    <property type="nucleotide sequence ID" value="NZ_CP159578.1"/>
</dbReference>
<sequence length="543" mass="60333">MASSASSAPGSGVIEPERASRDDSASEREPSRPPQRLGLIPAPELPERIAAGLAEELPTLLARHTDDRHVWRVECVTDPLIGADGTGAELIQQAARLKREHGWDYALCITDLPLFRDGRLIVAEASEACGVAVISQPALGASPLHDRLREATLHLINEMHHGSDPDDRERQQAHVDRSRRTRRAHGIRNASARQLMGSRLAEWLTPIRRVTPDDSQRHTCDGEPGGQRDESSERTRQQASEERHYRPREASDTSSPEGARNDNDRHGGGREGNDRNDDSGSQRDRRQPEIDVRFVSTAPVRGHLRLLAGMVRANRPWTILPAFRRIVAVAFATGAYGLIFPTLWRLSAAYEGYRFVLLMVAAIAAMVIWLILDHGLWEPQRYTGSPHLTRLYNLTTLLTLLLGVFCYYAILFALFLVAVILFVPASLLEATVESSISWWNFPALAWLATSVATVAGALGSSLESDETIRGATYGYRQQLRQRKVKARQQQAQEEGHQGNDRDGEETTGTEENRGRGSEAPEEEREGGEDAGRRRDRRETQGGE</sequence>
<feature type="transmembrane region" description="Helical" evidence="2">
    <location>
        <begin position="352"/>
        <end position="372"/>
    </location>
</feature>
<dbReference type="AlphaFoldDB" id="A0AB74U244"/>
<reference evidence="3" key="1">
    <citation type="submission" date="2024-06" db="EMBL/GenBank/DDBJ databases">
        <title>Complete genome of Salinicola endophyticus HNIBRBA4755.</title>
        <authorList>
            <person name="Shin S.Y."/>
            <person name="Kang H."/>
            <person name="Song J."/>
        </authorList>
    </citation>
    <scope>NUCLEOTIDE SEQUENCE</scope>
    <source>
        <strain evidence="3">HNIBRBA4755</strain>
    </source>
</reference>
<evidence type="ECO:0000256" key="2">
    <source>
        <dbReference type="SAM" id="Phobius"/>
    </source>
</evidence>
<feature type="compositionally biased region" description="Basic and acidic residues" evidence="1">
    <location>
        <begin position="15"/>
        <end position="31"/>
    </location>
</feature>
<name>A0AB74U244_9GAMM</name>